<evidence type="ECO:0000313" key="3">
    <source>
        <dbReference type="EMBL" id="QHL91952.1"/>
    </source>
</evidence>
<name>A0A7Z2NYW8_9SPHN</name>
<dbReference type="InterPro" id="IPR032466">
    <property type="entry name" value="Metal_Hydrolase"/>
</dbReference>
<reference evidence="3 4" key="1">
    <citation type="submission" date="2020-01" db="EMBL/GenBank/DDBJ databases">
        <title>Sphingomonas sp. C33 whole genome sequece.</title>
        <authorList>
            <person name="Park C."/>
        </authorList>
    </citation>
    <scope>NUCLEOTIDE SEQUENCE [LARGE SCALE GENOMIC DNA]</scope>
    <source>
        <strain evidence="3 4">C33</strain>
    </source>
</reference>
<dbReference type="Gene3D" id="2.30.40.10">
    <property type="entry name" value="Urease, subunit C, domain 1"/>
    <property type="match status" value="1"/>
</dbReference>
<feature type="chain" id="PRO_5031068109" evidence="1">
    <location>
        <begin position="26"/>
        <end position="434"/>
    </location>
</feature>
<dbReference type="InterPro" id="IPR006680">
    <property type="entry name" value="Amidohydro-rel"/>
</dbReference>
<dbReference type="PANTHER" id="PTHR43135:SF3">
    <property type="entry name" value="ALPHA-D-RIBOSE 1-METHYLPHOSPHONATE 5-TRIPHOSPHATE DIPHOSPHATASE"/>
    <property type="match status" value="1"/>
</dbReference>
<dbReference type="Pfam" id="PF01979">
    <property type="entry name" value="Amidohydro_1"/>
    <property type="match status" value="1"/>
</dbReference>
<dbReference type="AlphaFoldDB" id="A0A7Z2NYW8"/>
<dbReference type="Proteomes" id="UP000464468">
    <property type="component" value="Chromosome"/>
</dbReference>
<feature type="domain" description="Amidohydrolase-related" evidence="2">
    <location>
        <begin position="83"/>
        <end position="430"/>
    </location>
</feature>
<dbReference type="Gene3D" id="3.20.20.140">
    <property type="entry name" value="Metal-dependent hydrolases"/>
    <property type="match status" value="1"/>
</dbReference>
<dbReference type="InterPro" id="IPR011059">
    <property type="entry name" value="Metal-dep_hydrolase_composite"/>
</dbReference>
<feature type="signal peptide" evidence="1">
    <location>
        <begin position="1"/>
        <end position="25"/>
    </location>
</feature>
<keyword evidence="4" id="KW-1185">Reference proteome</keyword>
<dbReference type="GO" id="GO:0016810">
    <property type="term" value="F:hydrolase activity, acting on carbon-nitrogen (but not peptide) bonds"/>
    <property type="evidence" value="ECO:0007669"/>
    <property type="project" value="InterPro"/>
</dbReference>
<proteinExistence type="predicted"/>
<dbReference type="SUPFAM" id="SSF51338">
    <property type="entry name" value="Composite domain of metallo-dependent hydrolases"/>
    <property type="match status" value="1"/>
</dbReference>
<gene>
    <name evidence="3" type="ORF">GVO57_11770</name>
</gene>
<evidence type="ECO:0000259" key="2">
    <source>
        <dbReference type="Pfam" id="PF01979"/>
    </source>
</evidence>
<dbReference type="CDD" id="cd01299">
    <property type="entry name" value="Met_dep_hydrolase_A"/>
    <property type="match status" value="1"/>
</dbReference>
<dbReference type="KEGG" id="schy:GVO57_11770"/>
<protein>
    <submittedName>
        <fullName evidence="3">Amidohydrolase family protein</fullName>
    </submittedName>
</protein>
<organism evidence="3 4">
    <name type="scientific">Sphingomonas changnyeongensis</name>
    <dbReference type="NCBI Taxonomy" id="2698679"/>
    <lineage>
        <taxon>Bacteria</taxon>
        <taxon>Pseudomonadati</taxon>
        <taxon>Pseudomonadota</taxon>
        <taxon>Alphaproteobacteria</taxon>
        <taxon>Sphingomonadales</taxon>
        <taxon>Sphingomonadaceae</taxon>
        <taxon>Sphingomonas</taxon>
    </lineage>
</organism>
<accession>A0A7Z2NYW8</accession>
<dbReference type="InterPro" id="IPR051781">
    <property type="entry name" value="Metallo-dep_Hydrolase"/>
</dbReference>
<dbReference type="SUPFAM" id="SSF51556">
    <property type="entry name" value="Metallo-dependent hydrolases"/>
    <property type="match status" value="1"/>
</dbReference>
<sequence length="434" mass="46063">MRMNVIGLTMGAALALGGVAGEARAATDKVVVVTAARMVDVLSGRMVERPVVVIKGGRIASIGTDLPAGLPADAQRIDLAGKTILPGLIDMHVHLDSNPVYGGYTGLQFTDLFWAVQGVANAQSMLRAGFTTVRNVGSSDYADVAYKQAIDEGLITGPRIVPAAHALGATGGHCDETYLPPSFRAKGEAVGDGPQQLRQKVREQRKYGAEVIKVCATGGVFSRNTEPGQQQLAEEELRAIADEAHQWGLRTAAHAHGAAGIKAAIRAGIDTIEHASLVDEEGIRLAAERKQPVWFSMDIFNTEYTQAEGKKNGVLEDNLRKDREVAQIQRDNFRKAHRAGVRMVFGSDAGVMPHGTAGGQFRVMVEYGMTPIEAIQAATRNAAEALGRTGDVGAIAVGRYGDIVAVDGDPTQDVRLLERPAMVIKGGEVVATRS</sequence>
<evidence type="ECO:0000256" key="1">
    <source>
        <dbReference type="SAM" id="SignalP"/>
    </source>
</evidence>
<dbReference type="PANTHER" id="PTHR43135">
    <property type="entry name" value="ALPHA-D-RIBOSE 1-METHYLPHOSPHONATE 5-TRIPHOSPHATE DIPHOSPHATASE"/>
    <property type="match status" value="1"/>
</dbReference>
<keyword evidence="1" id="KW-0732">Signal</keyword>
<dbReference type="EMBL" id="CP047895">
    <property type="protein sequence ID" value="QHL91952.1"/>
    <property type="molecule type" value="Genomic_DNA"/>
</dbReference>
<evidence type="ECO:0000313" key="4">
    <source>
        <dbReference type="Proteomes" id="UP000464468"/>
    </source>
</evidence>
<keyword evidence="3" id="KW-0378">Hydrolase</keyword>
<dbReference type="InterPro" id="IPR057744">
    <property type="entry name" value="OTAase-like"/>
</dbReference>